<comment type="caution">
    <text evidence="4">The sequence shown here is derived from an EMBL/GenBank/DDBJ whole genome shotgun (WGS) entry which is preliminary data.</text>
</comment>
<dbReference type="Proteomes" id="UP001163046">
    <property type="component" value="Unassembled WGS sequence"/>
</dbReference>
<organism evidence="4 5">
    <name type="scientific">Desmophyllum pertusum</name>
    <dbReference type="NCBI Taxonomy" id="174260"/>
    <lineage>
        <taxon>Eukaryota</taxon>
        <taxon>Metazoa</taxon>
        <taxon>Cnidaria</taxon>
        <taxon>Anthozoa</taxon>
        <taxon>Hexacorallia</taxon>
        <taxon>Scleractinia</taxon>
        <taxon>Caryophylliina</taxon>
        <taxon>Caryophylliidae</taxon>
        <taxon>Desmophyllum</taxon>
    </lineage>
</organism>
<evidence type="ECO:0000313" key="4">
    <source>
        <dbReference type="EMBL" id="KAJ7334354.1"/>
    </source>
</evidence>
<gene>
    <name evidence="4" type="primary">ADAMTS6</name>
    <name evidence="4" type="ORF">OS493_014664</name>
</gene>
<evidence type="ECO:0000313" key="5">
    <source>
        <dbReference type="Proteomes" id="UP001163046"/>
    </source>
</evidence>
<keyword evidence="5" id="KW-1185">Reference proteome</keyword>
<dbReference type="Gene3D" id="3.40.390.10">
    <property type="entry name" value="Collagenase (Catalytic Domain)"/>
    <property type="match status" value="1"/>
</dbReference>
<sequence length="323" mass="36308">MFYAQFISTFLALVILPRASANSYENVHTLLTPNEREKIFGEPYPRNAFGQNFHLNVTLNDELLSPNFVIEVRGNQSSSFHFDIEHCHYTGHAVSSKGLGTKVAVSNCDGLRGLIRTPDDAFTINPLPDRLGLEKNKTRAHVIHRRSTIPLESVGKAHKVEKRSENWCGVEDEPSQSRIKRLVFDLPAPVNYNKDFTIETLIVADKKMTDFHGIEELKVYVPSLVNIVYNLLGDSSIGANMKYVLHKLLILEHDQEGLSISAHAGNTMTSFCEWAKGQNREDDSHPDHFDHAALISRYDFCRNADNRAGQSCEKVLGEAFGNL</sequence>
<dbReference type="InterPro" id="IPR002870">
    <property type="entry name" value="Peptidase_M12B_N"/>
</dbReference>
<dbReference type="OrthoDB" id="5954479at2759"/>
<proteinExistence type="predicted"/>
<evidence type="ECO:0000256" key="2">
    <source>
        <dbReference type="SAM" id="SignalP"/>
    </source>
</evidence>
<dbReference type="EMBL" id="MU827784">
    <property type="protein sequence ID" value="KAJ7334354.1"/>
    <property type="molecule type" value="Genomic_DNA"/>
</dbReference>
<dbReference type="PANTHER" id="PTHR11905:SF256">
    <property type="entry name" value="PEPTIDASE M12B DOMAIN-CONTAINING PROTEIN"/>
    <property type="match status" value="1"/>
</dbReference>
<dbReference type="PANTHER" id="PTHR11905">
    <property type="entry name" value="ADAM A DISINTEGRIN AND METALLOPROTEASE DOMAIN"/>
    <property type="match status" value="1"/>
</dbReference>
<feature type="chain" id="PRO_5040898179" evidence="2">
    <location>
        <begin position="22"/>
        <end position="323"/>
    </location>
</feature>
<dbReference type="InterPro" id="IPR024079">
    <property type="entry name" value="MetalloPept_cat_dom_sf"/>
</dbReference>
<feature type="domain" description="Peptidase M12B propeptide" evidence="3">
    <location>
        <begin position="47"/>
        <end position="92"/>
    </location>
</feature>
<keyword evidence="2" id="KW-0732">Signal</keyword>
<accession>A0A9X0CEP5</accession>
<dbReference type="GO" id="GO:0008237">
    <property type="term" value="F:metallopeptidase activity"/>
    <property type="evidence" value="ECO:0007669"/>
    <property type="project" value="InterPro"/>
</dbReference>
<dbReference type="Pfam" id="PF01562">
    <property type="entry name" value="Pep_M12B_propep"/>
    <property type="match status" value="1"/>
</dbReference>
<evidence type="ECO:0000256" key="1">
    <source>
        <dbReference type="ARBA" id="ARBA00023157"/>
    </source>
</evidence>
<keyword evidence="1" id="KW-1015">Disulfide bond</keyword>
<dbReference type="AlphaFoldDB" id="A0A9X0CEP5"/>
<reference evidence="4" key="1">
    <citation type="submission" date="2023-01" db="EMBL/GenBank/DDBJ databases">
        <title>Genome assembly of the deep-sea coral Lophelia pertusa.</title>
        <authorList>
            <person name="Herrera S."/>
            <person name="Cordes E."/>
        </authorList>
    </citation>
    <scope>NUCLEOTIDE SEQUENCE</scope>
    <source>
        <strain evidence="4">USNM1676648</strain>
        <tissue evidence="4">Polyp</tissue>
    </source>
</reference>
<name>A0A9X0CEP5_9CNID</name>
<evidence type="ECO:0000259" key="3">
    <source>
        <dbReference type="Pfam" id="PF01562"/>
    </source>
</evidence>
<protein>
    <submittedName>
        <fullName evidence="4">A disintegrin and metalloproteinase with thrombospondin motif 6</fullName>
    </submittedName>
</protein>
<feature type="signal peptide" evidence="2">
    <location>
        <begin position="1"/>
        <end position="21"/>
    </location>
</feature>
<dbReference type="SUPFAM" id="SSF55486">
    <property type="entry name" value="Metalloproteases ('zincins'), catalytic domain"/>
    <property type="match status" value="1"/>
</dbReference>